<dbReference type="EMBL" id="PDCK01000043">
    <property type="protein sequence ID" value="PRQ32725.1"/>
    <property type="molecule type" value="Genomic_DNA"/>
</dbReference>
<dbReference type="AlphaFoldDB" id="A0A2P6QEW3"/>
<comment type="caution">
    <text evidence="1">The sequence shown here is derived from an EMBL/GenBank/DDBJ whole genome shotgun (WGS) entry which is preliminary data.</text>
</comment>
<keyword evidence="2" id="KW-1185">Reference proteome</keyword>
<protein>
    <submittedName>
        <fullName evidence="1">Uncharacterized protein</fullName>
    </submittedName>
</protein>
<proteinExistence type="predicted"/>
<name>A0A2P6QEW3_ROSCH</name>
<dbReference type="Gramene" id="PRQ32725">
    <property type="protein sequence ID" value="PRQ32725"/>
    <property type="gene ID" value="RchiOBHm_Chr5g0049621"/>
</dbReference>
<dbReference type="Proteomes" id="UP000238479">
    <property type="component" value="Chromosome 5"/>
</dbReference>
<sequence>MQRNAQVYLFNFRISYFFMSCNNRTNSLKCKHLQSPDYMLNGYLFYALCVPDLFMKCWK</sequence>
<accession>A0A2P6QEW3</accession>
<evidence type="ECO:0000313" key="2">
    <source>
        <dbReference type="Proteomes" id="UP000238479"/>
    </source>
</evidence>
<organism evidence="1 2">
    <name type="scientific">Rosa chinensis</name>
    <name type="common">China rose</name>
    <dbReference type="NCBI Taxonomy" id="74649"/>
    <lineage>
        <taxon>Eukaryota</taxon>
        <taxon>Viridiplantae</taxon>
        <taxon>Streptophyta</taxon>
        <taxon>Embryophyta</taxon>
        <taxon>Tracheophyta</taxon>
        <taxon>Spermatophyta</taxon>
        <taxon>Magnoliopsida</taxon>
        <taxon>eudicotyledons</taxon>
        <taxon>Gunneridae</taxon>
        <taxon>Pentapetalae</taxon>
        <taxon>rosids</taxon>
        <taxon>fabids</taxon>
        <taxon>Rosales</taxon>
        <taxon>Rosaceae</taxon>
        <taxon>Rosoideae</taxon>
        <taxon>Rosoideae incertae sedis</taxon>
        <taxon>Rosa</taxon>
    </lineage>
</organism>
<evidence type="ECO:0000313" key="1">
    <source>
        <dbReference type="EMBL" id="PRQ32725.1"/>
    </source>
</evidence>
<reference evidence="1 2" key="1">
    <citation type="journal article" date="2018" name="Nat. Genet.">
        <title>The Rosa genome provides new insights in the design of modern roses.</title>
        <authorList>
            <person name="Bendahmane M."/>
        </authorList>
    </citation>
    <scope>NUCLEOTIDE SEQUENCE [LARGE SCALE GENOMIC DNA]</scope>
    <source>
        <strain evidence="2">cv. Old Blush</strain>
    </source>
</reference>
<gene>
    <name evidence="1" type="ORF">RchiOBHm_Chr5g0049621</name>
</gene>